<dbReference type="InterPro" id="IPR022441">
    <property type="entry name" value="Para_beta_helix_rpt-2"/>
</dbReference>
<gene>
    <name evidence="6" type="ORF">ECRASSUSDP1_LOCUS2036</name>
</gene>
<sequence length="589" mass="64776">MKTTTSDQKTDNVDLSDPILQVDEYSKSQRDVIRVDRECGDEDFEPIKGVKYTMSITEALAIASPGNIIQITEGNYSESLVVQTPNLTIETTDEDAKVIILSGKRPCVTIALDEEDKVEINRIRMVYKGPTATSTFIQKIDMNYEKVGNERCIKEFKLNEGLPSAIMLLSGSLSLNRCVLSLNGVATNMTEKVPCIAAHERTSLSIINCFLFGDPDEEVFTAGLLAIRPFDVIIKDTVVKDHLAGGLMLSLCPYQDSVFQISNNKILKCQTAGIYIEGPGCTPEIIGNEVKYCNSVGIKIGDFVKADIRENQLIQNNDGIEVFNNKSTVIANEIEKSHGHGLLIHATLKEGKFNPTVKGNSISNCKFNGIQIQGDGLRVMIHNNTINNNRKCGIKVLDLAKADIVGKNNIHTNVNQGILIVEGSSCKIMENIISKNLKANIAFGGKGSHETVIERNEICKSIAEGIFMAKAERPTIINENIITENLDGITLLDSDGKIMNNLIEGNQRSGILCSGKTNADISKNNIKSNILIGIMVKKPSNPKMSFNVLKDNHYQFSIDDHVLKKTKTYKNSNTVKGQCDIPKKTCTIF</sequence>
<dbReference type="Pfam" id="PF13229">
    <property type="entry name" value="Beta_helix"/>
    <property type="match status" value="1"/>
</dbReference>
<dbReference type="PANTHER" id="PTHR22990:SF15">
    <property type="entry name" value="F-BOX ONLY PROTEIN 10"/>
    <property type="match status" value="1"/>
</dbReference>
<evidence type="ECO:0000256" key="2">
    <source>
        <dbReference type="ARBA" id="ARBA00022737"/>
    </source>
</evidence>
<dbReference type="SMART" id="SM00710">
    <property type="entry name" value="PbH1"/>
    <property type="match status" value="9"/>
</dbReference>
<keyword evidence="7" id="KW-1185">Reference proteome</keyword>
<comment type="caution">
    <text evidence="6">The sequence shown here is derived from an EMBL/GenBank/DDBJ whole genome shotgun (WGS) entry which is preliminary data.</text>
</comment>
<dbReference type="PANTHER" id="PTHR22990">
    <property type="entry name" value="F-BOX ONLY PROTEIN"/>
    <property type="match status" value="1"/>
</dbReference>
<name>A0AAD1U5W6_EUPCR</name>
<evidence type="ECO:0000259" key="5">
    <source>
        <dbReference type="Pfam" id="PF13229"/>
    </source>
</evidence>
<evidence type="ECO:0000256" key="1">
    <source>
        <dbReference type="ARBA" id="ARBA00004906"/>
    </source>
</evidence>
<evidence type="ECO:0000259" key="4">
    <source>
        <dbReference type="Pfam" id="PF05048"/>
    </source>
</evidence>
<comment type="pathway">
    <text evidence="1">Protein modification; protein ubiquitination.</text>
</comment>
<organism evidence="6 7">
    <name type="scientific">Euplotes crassus</name>
    <dbReference type="NCBI Taxonomy" id="5936"/>
    <lineage>
        <taxon>Eukaryota</taxon>
        <taxon>Sar</taxon>
        <taxon>Alveolata</taxon>
        <taxon>Ciliophora</taxon>
        <taxon>Intramacronucleata</taxon>
        <taxon>Spirotrichea</taxon>
        <taxon>Hypotrichia</taxon>
        <taxon>Euplotida</taxon>
        <taxon>Euplotidae</taxon>
        <taxon>Moneuplotes</taxon>
    </lineage>
</organism>
<dbReference type="SUPFAM" id="SSF51126">
    <property type="entry name" value="Pectin lyase-like"/>
    <property type="match status" value="2"/>
</dbReference>
<evidence type="ECO:0000313" key="6">
    <source>
        <dbReference type="EMBL" id="CAI2360731.1"/>
    </source>
</evidence>
<reference evidence="6" key="1">
    <citation type="submission" date="2023-07" db="EMBL/GenBank/DDBJ databases">
        <authorList>
            <consortium name="AG Swart"/>
            <person name="Singh M."/>
            <person name="Singh A."/>
            <person name="Seah K."/>
            <person name="Emmerich C."/>
        </authorList>
    </citation>
    <scope>NUCLEOTIDE SEQUENCE</scope>
    <source>
        <strain evidence="6">DP1</strain>
    </source>
</reference>
<accession>A0AAD1U5W6</accession>
<keyword evidence="2" id="KW-0677">Repeat</keyword>
<dbReference type="Gene3D" id="2.160.20.10">
    <property type="entry name" value="Single-stranded right-handed beta-helix, Pectin lyase-like"/>
    <property type="match status" value="2"/>
</dbReference>
<dbReference type="InterPro" id="IPR007742">
    <property type="entry name" value="NosD_dom"/>
</dbReference>
<dbReference type="Proteomes" id="UP001295684">
    <property type="component" value="Unassembled WGS sequence"/>
</dbReference>
<feature type="domain" description="Periplasmic copper-binding protein NosD beta helix" evidence="4">
    <location>
        <begin position="438"/>
        <end position="573"/>
    </location>
</feature>
<dbReference type="InterPro" id="IPR039448">
    <property type="entry name" value="Beta_helix"/>
</dbReference>
<dbReference type="AlphaFoldDB" id="A0AAD1U5W6"/>
<dbReference type="InterPro" id="IPR051550">
    <property type="entry name" value="SCF-Subunits/Alg-Epimerases"/>
</dbReference>
<dbReference type="Pfam" id="PF05048">
    <property type="entry name" value="NosD"/>
    <property type="match status" value="1"/>
</dbReference>
<dbReference type="InterPro" id="IPR006626">
    <property type="entry name" value="PbH1"/>
</dbReference>
<feature type="domain" description="Right handed beta helix" evidence="5">
    <location>
        <begin position="255"/>
        <end position="398"/>
    </location>
</feature>
<dbReference type="InterPro" id="IPR011050">
    <property type="entry name" value="Pectin_lyase_fold/virulence"/>
</dbReference>
<proteinExistence type="predicted"/>
<evidence type="ECO:0000256" key="3">
    <source>
        <dbReference type="ARBA" id="ARBA00022786"/>
    </source>
</evidence>
<dbReference type="InterPro" id="IPR012334">
    <property type="entry name" value="Pectin_lyas_fold"/>
</dbReference>
<keyword evidence="3" id="KW-0833">Ubl conjugation pathway</keyword>
<protein>
    <submittedName>
        <fullName evidence="6">Uncharacterized protein</fullName>
    </submittedName>
</protein>
<dbReference type="EMBL" id="CAMPGE010001927">
    <property type="protein sequence ID" value="CAI2360731.1"/>
    <property type="molecule type" value="Genomic_DNA"/>
</dbReference>
<dbReference type="NCBIfam" id="TIGR03804">
    <property type="entry name" value="para_beta_helix"/>
    <property type="match status" value="1"/>
</dbReference>
<evidence type="ECO:0000313" key="7">
    <source>
        <dbReference type="Proteomes" id="UP001295684"/>
    </source>
</evidence>